<dbReference type="PROSITE" id="PS51257">
    <property type="entry name" value="PROKAR_LIPOPROTEIN"/>
    <property type="match status" value="1"/>
</dbReference>
<dbReference type="OrthoDB" id="148878at2"/>
<reference evidence="2 3" key="1">
    <citation type="submission" date="2014-10" db="EMBL/GenBank/DDBJ databases">
        <title>Genome sequence of Erwinia typographi M043b.</title>
        <authorList>
            <person name="Chan K.-G."/>
            <person name="Tan W.-S."/>
        </authorList>
    </citation>
    <scope>NUCLEOTIDE SEQUENCE [LARGE SCALE GENOMIC DNA]</scope>
    <source>
        <strain evidence="2 3">M043b</strain>
    </source>
</reference>
<evidence type="ECO:0000313" key="2">
    <source>
        <dbReference type="EMBL" id="KGT91898.1"/>
    </source>
</evidence>
<dbReference type="Proteomes" id="UP000030351">
    <property type="component" value="Unassembled WGS sequence"/>
</dbReference>
<dbReference type="InterPro" id="IPR005590">
    <property type="entry name" value="DUF333"/>
</dbReference>
<accession>A0A0A4A1T6</accession>
<keyword evidence="1" id="KW-0732">Signal</keyword>
<evidence type="ECO:0000313" key="3">
    <source>
        <dbReference type="Proteomes" id="UP000030351"/>
    </source>
</evidence>
<dbReference type="STRING" id="371042.NG99_15120"/>
<feature type="chain" id="PRO_5002018765" evidence="1">
    <location>
        <begin position="19"/>
        <end position="79"/>
    </location>
</feature>
<dbReference type="EMBL" id="JRUQ01000042">
    <property type="protein sequence ID" value="KGT91898.1"/>
    <property type="molecule type" value="Genomic_DNA"/>
</dbReference>
<dbReference type="eggNOG" id="COG3042">
    <property type="taxonomic scope" value="Bacteria"/>
</dbReference>
<proteinExistence type="predicted"/>
<feature type="signal peptide" evidence="1">
    <location>
        <begin position="1"/>
        <end position="18"/>
    </location>
</feature>
<sequence length="79" mass="8419">MKKVLFALAVTSSLAACATGQEEPKQPAVGMANPASVYCGKLGGKLDMVTTDKGVTGYCTLPGGERIEEWTLYRRDHKA</sequence>
<evidence type="ECO:0000256" key="1">
    <source>
        <dbReference type="SAM" id="SignalP"/>
    </source>
</evidence>
<dbReference type="PANTHER" id="PTHR38008">
    <property type="entry name" value="HEMOLYSIN-RELATED"/>
    <property type="match status" value="1"/>
</dbReference>
<dbReference type="RefSeq" id="WP_034894587.1">
    <property type="nucleotide sequence ID" value="NZ_JRUQ01000042.1"/>
</dbReference>
<dbReference type="PANTHER" id="PTHR38008:SF2">
    <property type="entry name" value="HEMOLYSIN"/>
    <property type="match status" value="1"/>
</dbReference>
<dbReference type="AlphaFoldDB" id="A0A0A4A1T6"/>
<organism evidence="2 3">
    <name type="scientific">Erwinia typographi</name>
    <dbReference type="NCBI Taxonomy" id="371042"/>
    <lineage>
        <taxon>Bacteria</taxon>
        <taxon>Pseudomonadati</taxon>
        <taxon>Pseudomonadota</taxon>
        <taxon>Gammaproteobacteria</taxon>
        <taxon>Enterobacterales</taxon>
        <taxon>Erwiniaceae</taxon>
        <taxon>Erwinia</taxon>
    </lineage>
</organism>
<protein>
    <submittedName>
        <fullName evidence="2">Hemolysin</fullName>
    </submittedName>
</protein>
<name>A0A0A4A1T6_9GAMM</name>
<comment type="caution">
    <text evidence="2">The sequence shown here is derived from an EMBL/GenBank/DDBJ whole genome shotgun (WGS) entry which is preliminary data.</text>
</comment>
<dbReference type="Pfam" id="PF03891">
    <property type="entry name" value="DUF333"/>
    <property type="match status" value="1"/>
</dbReference>
<gene>
    <name evidence="2" type="ORF">NG99_15120</name>
</gene>
<keyword evidence="3" id="KW-1185">Reference proteome</keyword>